<evidence type="ECO:0000313" key="9">
    <source>
        <dbReference type="EMBL" id="MBF9071130.1"/>
    </source>
</evidence>
<evidence type="ECO:0000256" key="1">
    <source>
        <dbReference type="ARBA" id="ARBA00004141"/>
    </source>
</evidence>
<dbReference type="PRINTS" id="PR00783">
    <property type="entry name" value="MINTRINSICP"/>
</dbReference>
<evidence type="ECO:0000256" key="5">
    <source>
        <dbReference type="ARBA" id="ARBA00023136"/>
    </source>
</evidence>
<feature type="transmembrane region" description="Helical" evidence="8">
    <location>
        <begin position="178"/>
        <end position="199"/>
    </location>
</feature>
<dbReference type="Pfam" id="PF00230">
    <property type="entry name" value="MIP"/>
    <property type="match status" value="1"/>
</dbReference>
<evidence type="ECO:0000256" key="4">
    <source>
        <dbReference type="ARBA" id="ARBA00022989"/>
    </source>
</evidence>
<keyword evidence="10" id="KW-1185">Reference proteome</keyword>
<dbReference type="SUPFAM" id="SSF81338">
    <property type="entry name" value="Aquaporin-like"/>
    <property type="match status" value="1"/>
</dbReference>
<feature type="transmembrane region" description="Helical" evidence="8">
    <location>
        <begin position="68"/>
        <end position="92"/>
    </location>
</feature>
<reference evidence="9" key="1">
    <citation type="submission" date="2020-11" db="EMBL/GenBank/DDBJ databases">
        <title>Isolation and identification of active actinomycetes.</title>
        <authorList>
            <person name="Yu B."/>
        </authorList>
    </citation>
    <scope>NUCLEOTIDE SEQUENCE</scope>
    <source>
        <strain evidence="9">NEAU-YB345</strain>
    </source>
</reference>
<dbReference type="EMBL" id="JADPRT010000010">
    <property type="protein sequence ID" value="MBF9071130.1"/>
    <property type="molecule type" value="Genomic_DNA"/>
</dbReference>
<comment type="similarity">
    <text evidence="2 6">Belongs to the MIP/aquaporin (TC 1.A.8) family.</text>
</comment>
<protein>
    <submittedName>
        <fullName evidence="9">Aquaporin</fullName>
    </submittedName>
</protein>
<accession>A0A931BCW9</accession>
<comment type="caution">
    <text evidence="9">The sequence shown here is derived from an EMBL/GenBank/DDBJ whole genome shotgun (WGS) entry which is preliminary data.</text>
</comment>
<keyword evidence="3 6" id="KW-0812">Transmembrane</keyword>
<gene>
    <name evidence="9" type="ORF">I2501_24225</name>
</gene>
<keyword evidence="5 8" id="KW-0472">Membrane</keyword>
<feature type="transmembrane region" description="Helical" evidence="8">
    <location>
        <begin position="38"/>
        <end position="56"/>
    </location>
</feature>
<feature type="transmembrane region" description="Helical" evidence="8">
    <location>
        <begin position="219"/>
        <end position="243"/>
    </location>
</feature>
<dbReference type="Gene3D" id="1.20.1080.10">
    <property type="entry name" value="Glycerol uptake facilitator protein"/>
    <property type="match status" value="1"/>
</dbReference>
<evidence type="ECO:0000256" key="2">
    <source>
        <dbReference type="ARBA" id="ARBA00006175"/>
    </source>
</evidence>
<sequence>MGTGSVGVGLRQSGRRQAGRHHAGWRRAGRHRAEWRRVGAELVGTALLAGVVVGSTDKAVALGRDPATVLLATSLATSSALGVLILLFAPVSGGHLNPVVTLTVRGLSARSRAVRLLAQLLGATVGAVLAEAMFGRPLLAATGAHLGGAGTLLGEVVGTAGLILVVQGLDRTGRDRMIPLAVAAYIAAGIWSTSSGAFANPAVTVARSLTGGPSGLAPASLPAFLAAQLLGAALGGGVAALIFRPPPETSEGVPSGGPSGGRSEVPREASPHVPPEVPPAIGVDACA</sequence>
<evidence type="ECO:0000256" key="7">
    <source>
        <dbReference type="SAM" id="MobiDB-lite"/>
    </source>
</evidence>
<dbReference type="InterPro" id="IPR034294">
    <property type="entry name" value="Aquaporin_transptr"/>
</dbReference>
<dbReference type="InterPro" id="IPR000425">
    <property type="entry name" value="MIP"/>
</dbReference>
<feature type="region of interest" description="Disordered" evidence="7">
    <location>
        <begin position="247"/>
        <end position="287"/>
    </location>
</feature>
<name>A0A931BCW9_9ACTN</name>
<evidence type="ECO:0000256" key="8">
    <source>
        <dbReference type="SAM" id="Phobius"/>
    </source>
</evidence>
<dbReference type="RefSeq" id="WP_196196274.1">
    <property type="nucleotide sequence ID" value="NZ_JADPRT010000010.1"/>
</dbReference>
<feature type="region of interest" description="Disordered" evidence="7">
    <location>
        <begin position="1"/>
        <end position="27"/>
    </location>
</feature>
<comment type="subcellular location">
    <subcellularLocation>
        <location evidence="1">Membrane</location>
        <topology evidence="1">Multi-pass membrane protein</topology>
    </subcellularLocation>
</comment>
<keyword evidence="6" id="KW-0813">Transport</keyword>
<evidence type="ECO:0000313" key="10">
    <source>
        <dbReference type="Proteomes" id="UP000657385"/>
    </source>
</evidence>
<evidence type="ECO:0000256" key="3">
    <source>
        <dbReference type="ARBA" id="ARBA00022692"/>
    </source>
</evidence>
<dbReference type="AlphaFoldDB" id="A0A931BCW9"/>
<dbReference type="PANTHER" id="PTHR19139">
    <property type="entry name" value="AQUAPORIN TRANSPORTER"/>
    <property type="match status" value="1"/>
</dbReference>
<feature type="compositionally biased region" description="Basic residues" evidence="7">
    <location>
        <begin position="13"/>
        <end position="27"/>
    </location>
</feature>
<feature type="transmembrane region" description="Helical" evidence="8">
    <location>
        <begin position="146"/>
        <end position="166"/>
    </location>
</feature>
<feature type="transmembrane region" description="Helical" evidence="8">
    <location>
        <begin position="113"/>
        <end position="134"/>
    </location>
</feature>
<keyword evidence="4 8" id="KW-1133">Transmembrane helix</keyword>
<dbReference type="GO" id="GO:0005886">
    <property type="term" value="C:plasma membrane"/>
    <property type="evidence" value="ECO:0007669"/>
    <property type="project" value="TreeGrafter"/>
</dbReference>
<evidence type="ECO:0000256" key="6">
    <source>
        <dbReference type="RuleBase" id="RU000477"/>
    </source>
</evidence>
<proteinExistence type="inferred from homology"/>
<organism evidence="9 10">
    <name type="scientific">Streptacidiphilus fuscans</name>
    <dbReference type="NCBI Taxonomy" id="2789292"/>
    <lineage>
        <taxon>Bacteria</taxon>
        <taxon>Bacillati</taxon>
        <taxon>Actinomycetota</taxon>
        <taxon>Actinomycetes</taxon>
        <taxon>Kitasatosporales</taxon>
        <taxon>Streptomycetaceae</taxon>
        <taxon>Streptacidiphilus</taxon>
    </lineage>
</organism>
<dbReference type="InterPro" id="IPR023271">
    <property type="entry name" value="Aquaporin-like"/>
</dbReference>
<dbReference type="Proteomes" id="UP000657385">
    <property type="component" value="Unassembled WGS sequence"/>
</dbReference>
<dbReference type="GO" id="GO:0015250">
    <property type="term" value="F:water channel activity"/>
    <property type="evidence" value="ECO:0007669"/>
    <property type="project" value="TreeGrafter"/>
</dbReference>
<dbReference type="PANTHER" id="PTHR19139:SF199">
    <property type="entry name" value="MIP17260P"/>
    <property type="match status" value="1"/>
</dbReference>